<dbReference type="GO" id="GO:0016887">
    <property type="term" value="F:ATP hydrolysis activity"/>
    <property type="evidence" value="ECO:0007669"/>
    <property type="project" value="InterPro"/>
</dbReference>
<dbReference type="CDD" id="cd03219">
    <property type="entry name" value="ABC_Mj1267_LivG_branched"/>
    <property type="match status" value="1"/>
</dbReference>
<dbReference type="RefSeq" id="WP_099384752.1">
    <property type="nucleotide sequence ID" value="NZ_PEBD01000011.1"/>
</dbReference>
<dbReference type="GO" id="GO:0005886">
    <property type="term" value="C:plasma membrane"/>
    <property type="evidence" value="ECO:0007669"/>
    <property type="project" value="UniProtKB-SubCell"/>
</dbReference>
<comment type="subcellular location">
    <subcellularLocation>
        <location evidence="1">Cell membrane</location>
        <topology evidence="1">Multi-pass membrane protein</topology>
    </subcellularLocation>
</comment>
<feature type="transmembrane region" description="Helical" evidence="9">
    <location>
        <begin position="34"/>
        <end position="54"/>
    </location>
</feature>
<feature type="transmembrane region" description="Helical" evidence="9">
    <location>
        <begin position="385"/>
        <end position="405"/>
    </location>
</feature>
<feature type="transmembrane region" description="Helical" evidence="9">
    <location>
        <begin position="310"/>
        <end position="329"/>
    </location>
</feature>
<dbReference type="EMBL" id="PEBD01000011">
    <property type="protein sequence ID" value="PHV64910.1"/>
    <property type="molecule type" value="Genomic_DNA"/>
</dbReference>
<dbReference type="Pfam" id="PF02653">
    <property type="entry name" value="BPD_transp_2"/>
    <property type="match status" value="2"/>
</dbReference>
<feature type="transmembrane region" description="Helical" evidence="9">
    <location>
        <begin position="6"/>
        <end position="27"/>
    </location>
</feature>
<evidence type="ECO:0000256" key="5">
    <source>
        <dbReference type="ARBA" id="ARBA00022741"/>
    </source>
</evidence>
<gene>
    <name evidence="11" type="ORF">CSW57_21845</name>
</gene>
<proteinExistence type="predicted"/>
<dbReference type="Gene3D" id="3.40.50.300">
    <property type="entry name" value="P-loop containing nucleotide triphosphate hydrolases"/>
    <property type="match status" value="1"/>
</dbReference>
<dbReference type="PROSITE" id="PS50893">
    <property type="entry name" value="ABC_TRANSPORTER_2"/>
    <property type="match status" value="1"/>
</dbReference>
<feature type="transmembrane region" description="Helical" evidence="9">
    <location>
        <begin position="136"/>
        <end position="161"/>
    </location>
</feature>
<dbReference type="InterPro" id="IPR003593">
    <property type="entry name" value="AAA+_ATPase"/>
</dbReference>
<keyword evidence="7 9" id="KW-1133">Transmembrane helix</keyword>
<dbReference type="SMART" id="SM00382">
    <property type="entry name" value="AAA"/>
    <property type="match status" value="1"/>
</dbReference>
<organism evidence="11 12">
    <name type="scientific">Williamsia marianensis</name>
    <dbReference type="NCBI Taxonomy" id="85044"/>
    <lineage>
        <taxon>Bacteria</taxon>
        <taxon>Bacillati</taxon>
        <taxon>Actinomycetota</taxon>
        <taxon>Actinomycetes</taxon>
        <taxon>Mycobacteriales</taxon>
        <taxon>Nocardiaceae</taxon>
        <taxon>Williamsia</taxon>
    </lineage>
</organism>
<evidence type="ECO:0000313" key="12">
    <source>
        <dbReference type="Proteomes" id="UP000225108"/>
    </source>
</evidence>
<dbReference type="GO" id="GO:0015658">
    <property type="term" value="F:branched-chain amino acid transmembrane transporter activity"/>
    <property type="evidence" value="ECO:0007669"/>
    <property type="project" value="InterPro"/>
</dbReference>
<dbReference type="CDD" id="cd06582">
    <property type="entry name" value="TM_PBP1_LivH_like"/>
    <property type="match status" value="1"/>
</dbReference>
<evidence type="ECO:0000256" key="1">
    <source>
        <dbReference type="ARBA" id="ARBA00004651"/>
    </source>
</evidence>
<keyword evidence="2" id="KW-0813">Transport</keyword>
<keyword evidence="5" id="KW-0547">Nucleotide-binding</keyword>
<dbReference type="AlphaFoldDB" id="A0A2G3PGJ0"/>
<keyword evidence="4 9" id="KW-0812">Transmembrane</keyword>
<evidence type="ECO:0000256" key="4">
    <source>
        <dbReference type="ARBA" id="ARBA00022692"/>
    </source>
</evidence>
<feature type="transmembrane region" description="Helical" evidence="9">
    <location>
        <begin position="193"/>
        <end position="212"/>
    </location>
</feature>
<keyword evidence="6 11" id="KW-0067">ATP-binding</keyword>
<dbReference type="Pfam" id="PF00005">
    <property type="entry name" value="ABC_tran"/>
    <property type="match status" value="1"/>
</dbReference>
<feature type="transmembrane region" description="Helical" evidence="9">
    <location>
        <begin position="267"/>
        <end position="285"/>
    </location>
</feature>
<dbReference type="CDD" id="cd06581">
    <property type="entry name" value="TM_PBP1_LivM_like"/>
    <property type="match status" value="1"/>
</dbReference>
<keyword evidence="8 9" id="KW-0472">Membrane</keyword>
<feature type="transmembrane region" description="Helical" evidence="9">
    <location>
        <begin position="580"/>
        <end position="600"/>
    </location>
</feature>
<dbReference type="Proteomes" id="UP000225108">
    <property type="component" value="Unassembled WGS sequence"/>
</dbReference>
<feature type="transmembrane region" description="Helical" evidence="9">
    <location>
        <begin position="358"/>
        <end position="379"/>
    </location>
</feature>
<feature type="domain" description="ABC transporter" evidence="10">
    <location>
        <begin position="642"/>
        <end position="888"/>
    </location>
</feature>
<dbReference type="PANTHER" id="PTHR45772:SF1">
    <property type="entry name" value="ABC TRANSPORTER ATP-BINDING PROTEIN"/>
    <property type="match status" value="1"/>
</dbReference>
<sequence length="903" mass="95941">MDALLPFIVAGIVTGAVLGIAGTGLVLTYKTSGIFNIGHGAVAAAAAYCFYYLYVDHEWSWWAAFIVAVAVLGPLFGVLLGFMSRALAEQPPAMKIVATVGLVLLVQGVATAHYGYDPLNLPQYLPNGRKFFELGGVNITYAQVVVMVVSVVAVAALYVLFKFTRTGLAMRAVVNDPELVGLHATNAFRVQQLSWIIGSSFAALAGVLIAPFTGIEAVALTFLVVQAFGAAAVGAFSSIPLTYFGALLIGIAASLSTKYVVDFPVLNGLSSSLPFFFLLIALLVIPKRKLEVPARAEKPPVLPWKGPNNLRFTIGLVVIAVLAVVPAVVGSNLSYWTIGLTQAIMLLSLGLLVRTAGLVSLCQAAFAAIGAAAFAQFMSELHLPWLLALLLGGLVVVPVAALLALPAIRLSGLFLALATLGFGLMVEQLLYPRSFFFTQTGVGREMPRPSGFESDTSYYYVVLAFFVITAIAMMVIHQMRVGRTLQGLSGAPLAVRTLGLNVNMLRVIVFCIAGFFAGISGILYGSTVHFAIFGDSNYTAYYSLVLIATLMLMPFREPWYAVVAVIASVIPAYVDSDHTASYLNIIFGLSAVIIATQGGAKPMPMRARALIEKRFGSAQRRKTPKASVQEPHWHVAEEATSLEVKDLTIKYGGRVAVENITFAAPVGQITGLIGPNGAGKTTTFNATSGLLAPTTGSVWLHGTNVTGFGTSKRGRLGLGRTFQLMQLADSLTVAENVALGIESSLAGSSVRGQLIATPAERRATMAATEHAMELCGIADIRNVPGGALSTGQRRLVELARCLSGHFDILLLDEPSSGLDPAETEQFGITLQNVVRDRGCGILLVEHDMALVLGICKDIYVLDFGKMLFHGTPEQVRTSSLVQSAYLGSFDKDKEELAHEGVLG</sequence>
<evidence type="ECO:0000313" key="11">
    <source>
        <dbReference type="EMBL" id="PHV64910.1"/>
    </source>
</evidence>
<name>A0A2G3PGJ0_WILMA</name>
<evidence type="ECO:0000256" key="7">
    <source>
        <dbReference type="ARBA" id="ARBA00022989"/>
    </source>
</evidence>
<feature type="transmembrane region" description="Helical" evidence="9">
    <location>
        <begin position="60"/>
        <end position="84"/>
    </location>
</feature>
<reference evidence="11 12" key="1">
    <citation type="submission" date="2017-10" db="EMBL/GenBank/DDBJ databases">
        <title>The draft genome sequence of Williamsia sp. BULT 1.1 isolated from the semi-arid grassland soils from South Africa.</title>
        <authorList>
            <person name="Kabwe M.H."/>
            <person name="Govender N."/>
            <person name="Mutseka Lunga P."/>
            <person name="Vikram S."/>
            <person name="Makhalanyane T.P."/>
        </authorList>
    </citation>
    <scope>NUCLEOTIDE SEQUENCE [LARGE SCALE GENOMIC DNA]</scope>
    <source>
        <strain evidence="11 12">BULT 1.1</strain>
    </source>
</reference>
<evidence type="ECO:0000256" key="6">
    <source>
        <dbReference type="ARBA" id="ARBA00022840"/>
    </source>
</evidence>
<feature type="transmembrane region" description="Helical" evidence="9">
    <location>
        <begin position="504"/>
        <end position="524"/>
    </location>
</feature>
<evidence type="ECO:0000256" key="2">
    <source>
        <dbReference type="ARBA" id="ARBA00022448"/>
    </source>
</evidence>
<comment type="caution">
    <text evidence="11">The sequence shown here is derived from an EMBL/GenBank/DDBJ whole genome shotgun (WGS) entry which is preliminary data.</text>
</comment>
<keyword evidence="3" id="KW-1003">Cell membrane</keyword>
<accession>A0A2G3PGJ0</accession>
<protein>
    <submittedName>
        <fullName evidence="11">Branched-chain amino acid ABC transporter permease/ATP-binding protein</fullName>
    </submittedName>
</protein>
<feature type="transmembrane region" description="Helical" evidence="9">
    <location>
        <begin position="412"/>
        <end position="431"/>
    </location>
</feature>
<dbReference type="InterPro" id="IPR027417">
    <property type="entry name" value="P-loop_NTPase"/>
</dbReference>
<evidence type="ECO:0000256" key="9">
    <source>
        <dbReference type="SAM" id="Phobius"/>
    </source>
</evidence>
<evidence type="ECO:0000256" key="3">
    <source>
        <dbReference type="ARBA" id="ARBA00022475"/>
    </source>
</evidence>
<evidence type="ECO:0000259" key="10">
    <source>
        <dbReference type="PROSITE" id="PS50893"/>
    </source>
</evidence>
<dbReference type="SUPFAM" id="SSF52540">
    <property type="entry name" value="P-loop containing nucleoside triphosphate hydrolases"/>
    <property type="match status" value="1"/>
</dbReference>
<dbReference type="PANTHER" id="PTHR45772">
    <property type="entry name" value="CONSERVED COMPONENT OF ABC TRANSPORTER FOR NATURAL AMINO ACIDS-RELATED"/>
    <property type="match status" value="1"/>
</dbReference>
<dbReference type="GO" id="GO:0005524">
    <property type="term" value="F:ATP binding"/>
    <property type="evidence" value="ECO:0007669"/>
    <property type="project" value="UniProtKB-KW"/>
</dbReference>
<feature type="transmembrane region" description="Helical" evidence="9">
    <location>
        <begin position="530"/>
        <end position="552"/>
    </location>
</feature>
<dbReference type="InterPro" id="IPR001851">
    <property type="entry name" value="ABC_transp_permease"/>
</dbReference>
<evidence type="ECO:0000256" key="8">
    <source>
        <dbReference type="ARBA" id="ARBA00023136"/>
    </source>
</evidence>
<dbReference type="InterPro" id="IPR051120">
    <property type="entry name" value="ABC_AA/LPS_Transport"/>
</dbReference>
<feature type="transmembrane region" description="Helical" evidence="9">
    <location>
        <begin position="96"/>
        <end position="116"/>
    </location>
</feature>
<dbReference type="InterPro" id="IPR043428">
    <property type="entry name" value="LivM-like"/>
</dbReference>
<dbReference type="InterPro" id="IPR003439">
    <property type="entry name" value="ABC_transporter-like_ATP-bd"/>
</dbReference>
<feature type="transmembrane region" description="Helical" evidence="9">
    <location>
        <begin position="457"/>
        <end position="476"/>
    </location>
</feature>